<protein>
    <submittedName>
        <fullName evidence="1">Uncharacterized protein</fullName>
    </submittedName>
</protein>
<organism evidence="1">
    <name type="scientific">Triatoma infestans</name>
    <name type="common">Assassin bug</name>
    <dbReference type="NCBI Taxonomy" id="30076"/>
    <lineage>
        <taxon>Eukaryota</taxon>
        <taxon>Metazoa</taxon>
        <taxon>Ecdysozoa</taxon>
        <taxon>Arthropoda</taxon>
        <taxon>Hexapoda</taxon>
        <taxon>Insecta</taxon>
        <taxon>Pterygota</taxon>
        <taxon>Neoptera</taxon>
        <taxon>Paraneoptera</taxon>
        <taxon>Hemiptera</taxon>
        <taxon>Heteroptera</taxon>
        <taxon>Panheteroptera</taxon>
        <taxon>Cimicomorpha</taxon>
        <taxon>Reduviidae</taxon>
        <taxon>Triatominae</taxon>
        <taxon>Triatoma</taxon>
    </lineage>
</organism>
<evidence type="ECO:0000313" key="1">
    <source>
        <dbReference type="EMBL" id="JAR95633.1"/>
    </source>
</evidence>
<accession>A0A161M0Q5</accession>
<proteinExistence type="predicted"/>
<reference evidence="1" key="2">
    <citation type="journal article" date="2017" name="J. Med. Entomol.">
        <title>Transcriptome Analysis of the Triatoma infestans (Hemiptera: Reduviidae) Integument.</title>
        <authorList>
            <person name="Calderon-Fernandez G.M."/>
            <person name="Moriconi D.E."/>
            <person name="Dulbecco A.B."/>
            <person name="Juarez M.P."/>
        </authorList>
    </citation>
    <scope>NUCLEOTIDE SEQUENCE</scope>
    <source>
        <strain evidence="1">Int1</strain>
        <tissue evidence="1">Integument</tissue>
    </source>
</reference>
<name>A0A161M0Q5_TRIIF</name>
<dbReference type="AlphaFoldDB" id="A0A161M0Q5"/>
<dbReference type="EMBL" id="GEMB01007816">
    <property type="protein sequence ID" value="JAR95633.1"/>
    <property type="molecule type" value="Transcribed_RNA"/>
</dbReference>
<sequence>MDNISPNVAAINEQSGNRAFYYHFTHTIPMPVERVDNSEENKNLFQTSVSTKAQQLASIPVAAVHDAQVSPLQRGAIANFQLYPVYQPEHK</sequence>
<reference evidence="1" key="1">
    <citation type="submission" date="2016-04" db="EMBL/GenBank/DDBJ databases">
        <authorList>
            <person name="Calderon-Fernandez G.M.Sr."/>
        </authorList>
    </citation>
    <scope>NUCLEOTIDE SEQUENCE</scope>
    <source>
        <strain evidence="1">Int1</strain>
        <tissue evidence="1">Integument</tissue>
    </source>
</reference>